<dbReference type="Proteomes" id="UP000199361">
    <property type="component" value="Unassembled WGS sequence"/>
</dbReference>
<reference evidence="3 4" key="1">
    <citation type="submission" date="2016-10" db="EMBL/GenBank/DDBJ databases">
        <authorList>
            <person name="de Groot N.N."/>
        </authorList>
    </citation>
    <scope>NUCLEOTIDE SEQUENCE [LARGE SCALE GENOMIC DNA]</scope>
    <source>
        <strain evidence="3 4">CGMCC 4.5598</strain>
    </source>
</reference>
<sequence length="311" mass="33720">MRSIGTTDLSVFPIALGTNVFGWTADKETSFAVLNAYVEGGGNFIDTADVYPSWVTGESTSEMIIGEWLAERRIRDSVVLATKVGMLEGLRGLAPATIRTAIEDSLRRLRTDYIDLYWAHVDDHDTPLVETLSTFDDLVREGKVRYVGASNHTARRLADAVELSDKEGLVRYVALQQEYNLVERGYEGELRDVVAREGLVSTPYFGLARGFLTGKYAPGVTVDSPRAGGAAEYLATEHGRRTLRALAEVADARGVQQASVALAWLAAQPTVVAPISSARDVTQLGALMAAVELELSDQELALLDTASRPAD</sequence>
<gene>
    <name evidence="3" type="ORF">SAMN05421811_105336</name>
</gene>
<keyword evidence="1" id="KW-0560">Oxidoreductase</keyword>
<name>A0A1I0J0B4_9ACTN</name>
<feature type="domain" description="NADP-dependent oxidoreductase" evidence="2">
    <location>
        <begin position="13"/>
        <end position="306"/>
    </location>
</feature>
<evidence type="ECO:0000313" key="3">
    <source>
        <dbReference type="EMBL" id="SEU03167.1"/>
    </source>
</evidence>
<dbReference type="InterPro" id="IPR023210">
    <property type="entry name" value="NADP_OxRdtase_dom"/>
</dbReference>
<evidence type="ECO:0000259" key="2">
    <source>
        <dbReference type="Pfam" id="PF00248"/>
    </source>
</evidence>
<dbReference type="GO" id="GO:0005829">
    <property type="term" value="C:cytosol"/>
    <property type="evidence" value="ECO:0007669"/>
    <property type="project" value="UniProtKB-ARBA"/>
</dbReference>
<keyword evidence="4" id="KW-1185">Reference proteome</keyword>
<proteinExistence type="predicted"/>
<organism evidence="3 4">
    <name type="scientific">Nonomuraea wenchangensis</name>
    <dbReference type="NCBI Taxonomy" id="568860"/>
    <lineage>
        <taxon>Bacteria</taxon>
        <taxon>Bacillati</taxon>
        <taxon>Actinomycetota</taxon>
        <taxon>Actinomycetes</taxon>
        <taxon>Streptosporangiales</taxon>
        <taxon>Streptosporangiaceae</taxon>
        <taxon>Nonomuraea</taxon>
    </lineage>
</organism>
<dbReference type="EMBL" id="FOHX01000005">
    <property type="protein sequence ID" value="SEU03167.1"/>
    <property type="molecule type" value="Genomic_DNA"/>
</dbReference>
<dbReference type="STRING" id="568860.SAMN05421811_105336"/>
<dbReference type="GO" id="GO:0016491">
    <property type="term" value="F:oxidoreductase activity"/>
    <property type="evidence" value="ECO:0007669"/>
    <property type="project" value="UniProtKB-KW"/>
</dbReference>
<dbReference type="CDD" id="cd19081">
    <property type="entry name" value="AKR_AKR9C1"/>
    <property type="match status" value="1"/>
</dbReference>
<dbReference type="Gene3D" id="3.20.20.100">
    <property type="entry name" value="NADP-dependent oxidoreductase domain"/>
    <property type="match status" value="1"/>
</dbReference>
<protein>
    <submittedName>
        <fullName evidence="3">Predicted oxidoreductase</fullName>
    </submittedName>
</protein>
<dbReference type="OrthoDB" id="9768793at2"/>
<dbReference type="SUPFAM" id="SSF51430">
    <property type="entry name" value="NAD(P)-linked oxidoreductase"/>
    <property type="match status" value="1"/>
</dbReference>
<dbReference type="InterPro" id="IPR050523">
    <property type="entry name" value="AKR_Detox_Biosynth"/>
</dbReference>
<dbReference type="Pfam" id="PF00248">
    <property type="entry name" value="Aldo_ket_red"/>
    <property type="match status" value="1"/>
</dbReference>
<dbReference type="RefSeq" id="WP_091082421.1">
    <property type="nucleotide sequence ID" value="NZ_FOHX01000005.1"/>
</dbReference>
<accession>A0A1I0J0B4</accession>
<evidence type="ECO:0000313" key="4">
    <source>
        <dbReference type="Proteomes" id="UP000199361"/>
    </source>
</evidence>
<dbReference type="AlphaFoldDB" id="A0A1I0J0B4"/>
<dbReference type="PANTHER" id="PTHR43364">
    <property type="entry name" value="NADH-SPECIFIC METHYLGLYOXAL REDUCTASE-RELATED"/>
    <property type="match status" value="1"/>
</dbReference>
<dbReference type="InterPro" id="IPR036812">
    <property type="entry name" value="NAD(P)_OxRdtase_dom_sf"/>
</dbReference>
<evidence type="ECO:0000256" key="1">
    <source>
        <dbReference type="ARBA" id="ARBA00023002"/>
    </source>
</evidence>
<dbReference type="PANTHER" id="PTHR43364:SF6">
    <property type="entry name" value="OXIDOREDUCTASE-RELATED"/>
    <property type="match status" value="1"/>
</dbReference>
<dbReference type="FunFam" id="3.20.20.100:FF:000004">
    <property type="entry name" value="Oxidoreductase, aldo/keto reductase"/>
    <property type="match status" value="1"/>
</dbReference>